<dbReference type="PANTHER" id="PTHR21174">
    <property type="match status" value="1"/>
</dbReference>
<dbReference type="InterPro" id="IPR009218">
    <property type="entry name" value="HD_phosphohydro"/>
</dbReference>
<dbReference type="EMBL" id="CP134537">
    <property type="protein sequence ID" value="WNH08780.1"/>
    <property type="molecule type" value="Genomic_DNA"/>
</dbReference>
<sequence>MINELKKEWFQLITKFSSDQSLINLLWNEIEEQYTLKIRHYHNLSHIAAMFNHTKTIKSNITNYDTFLLAIWYHDIIYKPTKNNNEEKSALLAEKRLKTIKNLIISTKKHELILKENNDNSYLLDIDLSILGSDWKTYETYIKNIRKEYAMFPDFIYKKGRKKVLQHFLERKTLYFTEFYKNKFEQQARENLLKEIELL</sequence>
<dbReference type="PANTHER" id="PTHR21174:SF0">
    <property type="entry name" value="HD PHOSPHOHYDROLASE FAMILY PROTEIN-RELATED"/>
    <property type="match status" value="1"/>
</dbReference>
<evidence type="ECO:0000313" key="1">
    <source>
        <dbReference type="EMBL" id="WNH08780.1"/>
    </source>
</evidence>
<evidence type="ECO:0008006" key="3">
    <source>
        <dbReference type="Google" id="ProtNLM"/>
    </source>
</evidence>
<dbReference type="PIRSF" id="PIRSF035170">
    <property type="entry name" value="HD_phosphohydro"/>
    <property type="match status" value="1"/>
</dbReference>
<organism evidence="1 2">
    <name type="scientific">Thalassobellus suaedae</name>
    <dbReference type="NCBI Taxonomy" id="3074124"/>
    <lineage>
        <taxon>Bacteria</taxon>
        <taxon>Pseudomonadati</taxon>
        <taxon>Bacteroidota</taxon>
        <taxon>Flavobacteriia</taxon>
        <taxon>Flavobacteriales</taxon>
        <taxon>Flavobacteriaceae</taxon>
        <taxon>Thalassobellus</taxon>
    </lineage>
</organism>
<dbReference type="RefSeq" id="WP_415865384.1">
    <property type="nucleotide sequence ID" value="NZ_CP134537.1"/>
</dbReference>
<evidence type="ECO:0000313" key="2">
    <source>
        <dbReference type="Proteomes" id="UP001302806"/>
    </source>
</evidence>
<name>A0ABY9XSJ6_9FLAO</name>
<accession>A0ABY9XSJ6</accession>
<protein>
    <recommendedName>
        <fullName evidence="3">HD domain-containing protein</fullName>
    </recommendedName>
</protein>
<proteinExistence type="predicted"/>
<gene>
    <name evidence="1" type="ORF">RHP51_17150</name>
</gene>
<dbReference type="SUPFAM" id="SSF109604">
    <property type="entry name" value="HD-domain/PDEase-like"/>
    <property type="match status" value="1"/>
</dbReference>
<dbReference type="Proteomes" id="UP001302806">
    <property type="component" value="Chromosome"/>
</dbReference>
<reference evidence="1 2" key="1">
    <citation type="submission" date="2023-09" db="EMBL/GenBank/DDBJ databases">
        <title>Thalassobella suaedae gen. nov., sp. nov., a marine bacterium of the family Flavobacteriaceae isolated from a halophyte Suaeda japonica.</title>
        <authorList>
            <person name="Lee S.Y."/>
            <person name="Hwang C.Y."/>
        </authorList>
    </citation>
    <scope>NUCLEOTIDE SEQUENCE [LARGE SCALE GENOMIC DNA]</scope>
    <source>
        <strain evidence="1 2">HL-DH14</strain>
    </source>
</reference>